<name>X0XEQ0_9ZZZZ</name>
<dbReference type="SUPFAM" id="SSF63446">
    <property type="entry name" value="Type I dockerin domain"/>
    <property type="match status" value="1"/>
</dbReference>
<dbReference type="GO" id="GO:0000272">
    <property type="term" value="P:polysaccharide catabolic process"/>
    <property type="evidence" value="ECO:0007669"/>
    <property type="project" value="InterPro"/>
</dbReference>
<sequence length="112" mass="12027">VWQQEHEHTVTMDTSTAGEKTGTITIHATGATETERIVTVMGEVLEVSYATGDMNCDGSVNFFDIDSFVLAVTDPVAYEAAYPDCDLLLADCNGDGAVDFFDIDAFVALIIP</sequence>
<organism evidence="1">
    <name type="scientific">marine sediment metagenome</name>
    <dbReference type="NCBI Taxonomy" id="412755"/>
    <lineage>
        <taxon>unclassified sequences</taxon>
        <taxon>metagenomes</taxon>
        <taxon>ecological metagenomes</taxon>
    </lineage>
</organism>
<evidence type="ECO:0000313" key="1">
    <source>
        <dbReference type="EMBL" id="GAG35128.1"/>
    </source>
</evidence>
<reference evidence="1" key="1">
    <citation type="journal article" date="2014" name="Front. Microbiol.">
        <title>High frequency of phylogenetically diverse reductive dehalogenase-homologous genes in deep subseafloor sedimentary metagenomes.</title>
        <authorList>
            <person name="Kawai M."/>
            <person name="Futagami T."/>
            <person name="Toyoda A."/>
            <person name="Takaki Y."/>
            <person name="Nishi S."/>
            <person name="Hori S."/>
            <person name="Arai W."/>
            <person name="Tsubouchi T."/>
            <person name="Morono Y."/>
            <person name="Uchiyama I."/>
            <person name="Ito T."/>
            <person name="Fujiyama A."/>
            <person name="Inagaki F."/>
            <person name="Takami H."/>
        </authorList>
    </citation>
    <scope>NUCLEOTIDE SEQUENCE</scope>
    <source>
        <strain evidence="1">Expedition CK06-06</strain>
    </source>
</reference>
<dbReference type="InterPro" id="IPR018247">
    <property type="entry name" value="EF_Hand_1_Ca_BS"/>
</dbReference>
<dbReference type="InterPro" id="IPR036439">
    <property type="entry name" value="Dockerin_dom_sf"/>
</dbReference>
<dbReference type="PROSITE" id="PS00018">
    <property type="entry name" value="EF_HAND_1"/>
    <property type="match status" value="1"/>
</dbReference>
<proteinExistence type="predicted"/>
<protein>
    <recommendedName>
        <fullName evidence="2">Dockerin domain-containing protein</fullName>
    </recommendedName>
</protein>
<dbReference type="Gene3D" id="1.10.1330.10">
    <property type="entry name" value="Dockerin domain"/>
    <property type="match status" value="1"/>
</dbReference>
<dbReference type="AlphaFoldDB" id="X0XEQ0"/>
<comment type="caution">
    <text evidence="1">The sequence shown here is derived from an EMBL/GenBank/DDBJ whole genome shotgun (WGS) entry which is preliminary data.</text>
</comment>
<accession>X0XEQ0</accession>
<dbReference type="EMBL" id="BARS01044337">
    <property type="protein sequence ID" value="GAG35128.1"/>
    <property type="molecule type" value="Genomic_DNA"/>
</dbReference>
<gene>
    <name evidence="1" type="ORF">S01H1_67007</name>
</gene>
<feature type="non-terminal residue" evidence="1">
    <location>
        <position position="1"/>
    </location>
</feature>
<evidence type="ECO:0008006" key="2">
    <source>
        <dbReference type="Google" id="ProtNLM"/>
    </source>
</evidence>